<protein>
    <recommendedName>
        <fullName evidence="3">Lipoprotein</fullName>
    </recommendedName>
</protein>
<reference evidence="2" key="1">
    <citation type="submission" date="2016-10" db="EMBL/GenBank/DDBJ databases">
        <authorList>
            <person name="Varghese N."/>
            <person name="Submissions S."/>
        </authorList>
    </citation>
    <scope>NUCLEOTIDE SEQUENCE [LARGE SCALE GENOMIC DNA]</scope>
    <source>
        <strain evidence="2">CGMCC 4.7047</strain>
    </source>
</reference>
<keyword evidence="2" id="KW-1185">Reference proteome</keyword>
<name>A0A1I6W0C4_9ACTN</name>
<dbReference type="AlphaFoldDB" id="A0A1I6W0C4"/>
<dbReference type="PROSITE" id="PS51257">
    <property type="entry name" value="PROKAR_LIPOPROTEIN"/>
    <property type="match status" value="1"/>
</dbReference>
<evidence type="ECO:0008006" key="3">
    <source>
        <dbReference type="Google" id="ProtNLM"/>
    </source>
</evidence>
<gene>
    <name evidence="1" type="ORF">SAMN05444716_11193</name>
</gene>
<dbReference type="Proteomes" id="UP000198873">
    <property type="component" value="Unassembled WGS sequence"/>
</dbReference>
<dbReference type="EMBL" id="FPAB01000011">
    <property type="protein sequence ID" value="SFT19442.1"/>
    <property type="molecule type" value="Genomic_DNA"/>
</dbReference>
<evidence type="ECO:0000313" key="2">
    <source>
        <dbReference type="Proteomes" id="UP000198873"/>
    </source>
</evidence>
<sequence>MAPHRVATLAAAVLVAASGCTGSVSENGPLSAGGEAASVCGPGEGEAIFSMGHDWLVNEADAPVTITGGELIGAEDMELIEAVILPPPVDPSTTTLIGLVDEYPPAEYTETSDGGSYWSLREDIGKAVIEGHQASNLLIGIKATGHASMEGAAISYQHQGKSYRMETTTRFHVRPQCGGAD</sequence>
<proteinExistence type="predicted"/>
<organism evidence="1 2">
    <name type="scientific">Streptomyces harbinensis</name>
    <dbReference type="NCBI Taxonomy" id="1176198"/>
    <lineage>
        <taxon>Bacteria</taxon>
        <taxon>Bacillati</taxon>
        <taxon>Actinomycetota</taxon>
        <taxon>Actinomycetes</taxon>
        <taxon>Kitasatosporales</taxon>
        <taxon>Streptomycetaceae</taxon>
        <taxon>Streptomyces</taxon>
    </lineage>
</organism>
<dbReference type="RefSeq" id="WP_254791721.1">
    <property type="nucleotide sequence ID" value="NZ_FPAB01000011.1"/>
</dbReference>
<accession>A0A1I6W0C4</accession>
<evidence type="ECO:0000313" key="1">
    <source>
        <dbReference type="EMBL" id="SFT19442.1"/>
    </source>
</evidence>